<dbReference type="PROSITE" id="PS51257">
    <property type="entry name" value="PROKAR_LIPOPROTEIN"/>
    <property type="match status" value="1"/>
</dbReference>
<dbReference type="EMBL" id="CP139781">
    <property type="protein sequence ID" value="WRQ89783.1"/>
    <property type="molecule type" value="Genomic_DNA"/>
</dbReference>
<keyword evidence="1" id="KW-0732">Signal</keyword>
<evidence type="ECO:0008006" key="4">
    <source>
        <dbReference type="Google" id="ProtNLM"/>
    </source>
</evidence>
<feature type="chain" id="PRO_5046095439" description="Lipoprotein" evidence="1">
    <location>
        <begin position="21"/>
        <end position="89"/>
    </location>
</feature>
<gene>
    <name evidence="2" type="ORF">K1X11_010230</name>
</gene>
<evidence type="ECO:0000313" key="3">
    <source>
        <dbReference type="Proteomes" id="UP000738431"/>
    </source>
</evidence>
<evidence type="ECO:0000256" key="1">
    <source>
        <dbReference type="SAM" id="SignalP"/>
    </source>
</evidence>
<sequence length="89" mass="9280">MTTKTKIASILILVSSFALSGCASKTSADKADDEYEYITVTGSNLRVKVKKGTRTPVDGKTAAPVATMEGSAIHDGFETPKTVGDLGNN</sequence>
<dbReference type="Proteomes" id="UP000738431">
    <property type="component" value="Chromosome"/>
</dbReference>
<keyword evidence="3" id="KW-1185">Reference proteome</keyword>
<organism evidence="2 3">
    <name type="scientific">Actomonas aquatica</name>
    <dbReference type="NCBI Taxonomy" id="2866162"/>
    <lineage>
        <taxon>Bacteria</taxon>
        <taxon>Pseudomonadati</taxon>
        <taxon>Verrucomicrobiota</taxon>
        <taxon>Opitutia</taxon>
        <taxon>Opitutales</taxon>
        <taxon>Opitutaceae</taxon>
        <taxon>Actomonas</taxon>
    </lineage>
</organism>
<dbReference type="RefSeq" id="WP_221032240.1">
    <property type="nucleotide sequence ID" value="NZ_CP139781.1"/>
</dbReference>
<name>A0ABZ1CEX7_9BACT</name>
<proteinExistence type="predicted"/>
<evidence type="ECO:0000313" key="2">
    <source>
        <dbReference type="EMBL" id="WRQ89783.1"/>
    </source>
</evidence>
<protein>
    <recommendedName>
        <fullName evidence="4">Lipoprotein</fullName>
    </recommendedName>
</protein>
<accession>A0ABZ1CEX7</accession>
<feature type="signal peptide" evidence="1">
    <location>
        <begin position="1"/>
        <end position="20"/>
    </location>
</feature>
<reference evidence="2 3" key="1">
    <citation type="submission" date="2023-12" db="EMBL/GenBank/DDBJ databases">
        <title>Description of an unclassified Opitutus bacterium of Verrucomicrobiota.</title>
        <authorList>
            <person name="Zhang D.-F."/>
        </authorList>
    </citation>
    <scope>NUCLEOTIDE SEQUENCE [LARGE SCALE GENOMIC DNA]</scope>
    <source>
        <strain evidence="2 3">WL0086</strain>
    </source>
</reference>